<reference evidence="1 2" key="1">
    <citation type="submission" date="2018-10" db="EMBL/GenBank/DDBJ databases">
        <authorList>
            <person name="Ekblom R."/>
            <person name="Jareborg N."/>
        </authorList>
    </citation>
    <scope>NUCLEOTIDE SEQUENCE [LARGE SCALE GENOMIC DNA]</scope>
    <source>
        <tissue evidence="1">Muscle</tissue>
    </source>
</reference>
<feature type="non-terminal residue" evidence="1">
    <location>
        <position position="1"/>
    </location>
</feature>
<dbReference type="EMBL" id="CYRY02011749">
    <property type="protein sequence ID" value="VCW79317.1"/>
    <property type="molecule type" value="Genomic_DNA"/>
</dbReference>
<accession>A0A9X9LQH5</accession>
<name>A0A9X9LQH5_GULGU</name>
<protein>
    <submittedName>
        <fullName evidence="1">Uncharacterized protein</fullName>
    </submittedName>
</protein>
<gene>
    <name evidence="1" type="ORF">BN2614_LOCUS1</name>
</gene>
<organism evidence="1 2">
    <name type="scientific">Gulo gulo</name>
    <name type="common">Wolverine</name>
    <name type="synonym">Gluton</name>
    <dbReference type="NCBI Taxonomy" id="48420"/>
    <lineage>
        <taxon>Eukaryota</taxon>
        <taxon>Metazoa</taxon>
        <taxon>Chordata</taxon>
        <taxon>Craniata</taxon>
        <taxon>Vertebrata</taxon>
        <taxon>Euteleostomi</taxon>
        <taxon>Mammalia</taxon>
        <taxon>Eutheria</taxon>
        <taxon>Laurasiatheria</taxon>
        <taxon>Carnivora</taxon>
        <taxon>Caniformia</taxon>
        <taxon>Musteloidea</taxon>
        <taxon>Mustelidae</taxon>
        <taxon>Guloninae</taxon>
        <taxon>Gulo</taxon>
    </lineage>
</organism>
<dbReference type="AlphaFoldDB" id="A0A9X9LQH5"/>
<proteinExistence type="predicted"/>
<evidence type="ECO:0000313" key="2">
    <source>
        <dbReference type="Proteomes" id="UP000269945"/>
    </source>
</evidence>
<evidence type="ECO:0000313" key="1">
    <source>
        <dbReference type="EMBL" id="VCW79317.1"/>
    </source>
</evidence>
<sequence length="54" mass="6023">RETPNGALETGDIFQKVLWQLPGTLRHSLCVSVLWGLGRCLFQGPTERFRGHGS</sequence>
<comment type="caution">
    <text evidence="1">The sequence shown here is derived from an EMBL/GenBank/DDBJ whole genome shotgun (WGS) entry which is preliminary data.</text>
</comment>
<keyword evidence="2" id="KW-1185">Reference proteome</keyword>
<dbReference type="Proteomes" id="UP000269945">
    <property type="component" value="Unassembled WGS sequence"/>
</dbReference>